<evidence type="ECO:0000256" key="3">
    <source>
        <dbReference type="ARBA" id="ARBA00004613"/>
    </source>
</evidence>
<evidence type="ECO:0000313" key="16">
    <source>
        <dbReference type="EMBL" id="WRI23174.1"/>
    </source>
</evidence>
<dbReference type="PANTHER" id="PTHR47114:SF2">
    <property type="entry name" value="OLIGODENDROCYTE-MYELIN GLYCOPROTEIN"/>
    <property type="match status" value="1"/>
</dbReference>
<evidence type="ECO:0000256" key="12">
    <source>
        <dbReference type="ARBA" id="ARBA00023026"/>
    </source>
</evidence>
<dbReference type="PANTHER" id="PTHR47114">
    <property type="match status" value="1"/>
</dbReference>
<dbReference type="SUPFAM" id="SSF52058">
    <property type="entry name" value="L domain-like"/>
    <property type="match status" value="1"/>
</dbReference>
<keyword evidence="9" id="KW-0677">Repeat</keyword>
<dbReference type="EMBL" id="CP139639">
    <property type="protein sequence ID" value="WRI23174.1"/>
    <property type="molecule type" value="Genomic_DNA"/>
</dbReference>
<evidence type="ECO:0000256" key="1">
    <source>
        <dbReference type="ARBA" id="ARBA00000900"/>
    </source>
</evidence>
<accession>A0ABZ1A1D5</accession>
<keyword evidence="6 14" id="KW-0964">Secreted</keyword>
<evidence type="ECO:0000256" key="2">
    <source>
        <dbReference type="ARBA" id="ARBA00004192"/>
    </source>
</evidence>
<evidence type="ECO:0000256" key="9">
    <source>
        <dbReference type="ARBA" id="ARBA00022737"/>
    </source>
</evidence>
<evidence type="ECO:0000256" key="11">
    <source>
        <dbReference type="ARBA" id="ARBA00022843"/>
    </source>
</evidence>
<proteinExistence type="inferred from homology"/>
<protein>
    <recommendedName>
        <fullName evidence="5">RING-type E3 ubiquitin transferase</fullName>
        <ecNumber evidence="5">2.3.2.27</ecNumber>
    </recommendedName>
</protein>
<evidence type="ECO:0000256" key="6">
    <source>
        <dbReference type="ARBA" id="ARBA00022525"/>
    </source>
</evidence>
<comment type="PTM">
    <text evidence="14">Ubiquitinated in the presence of host E1 ubiquitin-activating enzyme, E2 ubiquitin-conjugating enzyme and ubiquitin.</text>
</comment>
<dbReference type="Gene3D" id="3.80.10.10">
    <property type="entry name" value="Ribonuclease Inhibitor"/>
    <property type="match status" value="1"/>
</dbReference>
<evidence type="ECO:0000256" key="5">
    <source>
        <dbReference type="ARBA" id="ARBA00012483"/>
    </source>
</evidence>
<sequence length="1600" mass="179344">MTETQDSSHAVTPVSEEDVTAALLELTGDLDIALVLQQKLPAWWKDADAATLQALQQAHEQSERPREQAARLLGRVKPLKQFCAEKLKAFLSAKGHASLNVELDMLEVPRRTFTMTSVFGPTYDQIKIEKHSLLQAAMQNFSQDGAELPKGSVVRAGNTVVRGLSAEAFAGYCRELDLGAAYQLHLRDVFNLPAPSEAALESDRGYNPAVLQLGNARRLEMLVDLHIAYAKGDVSPPTYTLLSELIKRDLPASQMAHLLFQGKPMVWRGLSIGGACVWGVMVLANANEDGFPTGPVVLYMPNEPTRRWYEYPSLEDFKQYLTLKLQVQAYRRFFTGYLAETERFEFFQRFDRSRTLARLEPIEEPGNLSRFFFNVCTGKLLLDAITLAVPTAQADDDARQKRLQSYLDAGLTLLNIAGFVVPMIGLLMMGEGIGQLLGEMFEGIDDWSHNEKTEALEHLVNVAESIAGMAAFAVGVKAFGGVKRWVTRPEVFFDGMEAVKRPDGSVWLWRRRTTAYRYPPEVVSGTVANAMGVYKTNGHAYAKIEARVHAIAYDAAVKQWSAIHPLRSDAYRPPLKHNGTAGWQFEWERPQDWEEPAYIITRSNSFLGTLTGERLRELATIADLSLPRLRYLAQENLPLPERFNDGVVRFMQEQKVRDLTWQLEHQAQLDLSTARTQMLALPHMPGWPRGRFFEVLDEEGNLLESYPDAAPFDYEDLSIHITEKQLKRGEVMPTLLAALDTEETQALLGGVVEPGEAEVILKRRLLKSLERSHRQVHDQLYQEANVITHSDHALLIHHYPGLPNRQAWELLSNASTRQRVRLRETRRVPLLLAQRTREALRLLEEDRALSGLYWPRYGNEATQRLAVGLLGRVVDWPQTQALQLRRGSLNGEVIAQLGGQAATLHRTVVASADGFQAFDARGKALGALATGGEGFYQALTETLSADQIATLRLNGTQRASHLNQELLGKAETERKTLARYLWPERAVPEPAVACVQALLEELAPQPAALMRKLCKLYPKLSSRQLTLLLQDMGTDHLSRARAVKVLQQQLKALQLALARWCDEKAAVKGLSRSARSDLRDGRKAVAKAIERSWKRKTLLRNERGIEMFGLELEGMNVGALPQLPVGVDFGHVRRLVLRNMDLDDQVGSFLERFKGVNMLDLAGNKLTQVPTVLSQMSLLRRLYLNCNQLQLTEAGRTQLATLTELRVLNLNHNPLLNAPLIDRMFDLRALFLNSCSLKELPAGFRRPPYLETVDLRGNHITTLPRWLSEVPRVLAQTLHLGDNPLDTPSRQLVSAYRSRVGVGMGFLEDDPARLTEQRAQERWLKDMGADIEMKRATWAALRAEEGSEGLFNLLAGLGSTADAKNVRVDMSQRVWWVLEAAEADAGLRAEIFDRAATPLNCDDAAAASFSNLEVLTLLHEASKGVESGQLTAEPLLKLSKGLFRLDQVERYARSHSLSHPSADPLEVSLAFRIGLADKLDLPGQPRHMRFGQLAEVTNKDLVAAADKVRVAELSSELLDFIVGLPFWIDYLKRRFQGRFEDVLGSFHERAQRVFDQRQTLTDTDYVEQMNVITSERMPVEAAEIRRQTEDALKPGALNVC</sequence>
<dbReference type="Pfam" id="PF20178">
    <property type="entry name" value="ToxA_N"/>
    <property type="match status" value="1"/>
</dbReference>
<dbReference type="Pfam" id="PF14496">
    <property type="entry name" value="NEL"/>
    <property type="match status" value="1"/>
</dbReference>
<dbReference type="Gene3D" id="1.20.58.360">
    <property type="entry name" value="Shigella T3SS effector IpaH defines"/>
    <property type="match status" value="1"/>
</dbReference>
<dbReference type="RefSeq" id="WP_323986925.1">
    <property type="nucleotide sequence ID" value="NZ_CP139639.1"/>
</dbReference>
<comment type="catalytic activity">
    <reaction evidence="1">
        <text>S-ubiquitinyl-[E2 ubiquitin-conjugating enzyme]-L-cysteine + [acceptor protein]-L-lysine = [E2 ubiquitin-conjugating enzyme]-L-cysteine + N(6)-ubiquitinyl-[acceptor protein]-L-lysine.</text>
        <dbReference type="EC" id="2.3.2.27"/>
    </reaction>
</comment>
<keyword evidence="12" id="KW-0843">Virulence</keyword>
<dbReference type="InterPro" id="IPR032675">
    <property type="entry name" value="LRR_dom_sf"/>
</dbReference>
<evidence type="ECO:0000256" key="13">
    <source>
        <dbReference type="ARBA" id="ARBA00023200"/>
    </source>
</evidence>
<evidence type="ECO:0000313" key="17">
    <source>
        <dbReference type="Proteomes" id="UP001322392"/>
    </source>
</evidence>
<evidence type="ECO:0000259" key="15">
    <source>
        <dbReference type="PROSITE" id="PS52053"/>
    </source>
</evidence>
<keyword evidence="7" id="KW-0433">Leucine-rich repeat</keyword>
<evidence type="ECO:0000256" key="14">
    <source>
        <dbReference type="PROSITE-ProRule" id="PRU01398"/>
    </source>
</evidence>
<feature type="domain" description="NEL" evidence="15">
    <location>
        <begin position="1315"/>
        <end position="1600"/>
    </location>
</feature>
<evidence type="ECO:0000256" key="4">
    <source>
        <dbReference type="ARBA" id="ARBA00009868"/>
    </source>
</evidence>
<dbReference type="PROSITE" id="PS52053">
    <property type="entry name" value="NEL"/>
    <property type="match status" value="1"/>
</dbReference>
<keyword evidence="10 14" id="KW-0833">Ubl conjugation pathway</keyword>
<name>A0ABZ1A1D5_9PSED</name>
<dbReference type="Proteomes" id="UP001322392">
    <property type="component" value="Chromosome"/>
</dbReference>
<feature type="active site" description="Glycyl thioester intermediate" evidence="14">
    <location>
        <position position="1401"/>
    </location>
</feature>
<evidence type="ECO:0000256" key="10">
    <source>
        <dbReference type="ARBA" id="ARBA00022786"/>
    </source>
</evidence>
<reference evidence="16 17" key="1">
    <citation type="submission" date="2023-12" db="EMBL/GenBank/DDBJ databases">
        <title>First complete genome sequence of Pseudomonas canadensis strain Pcan-CK-23 isolated from homogenized tissues of Zophobas morio larvae.</title>
        <authorList>
            <person name="Kundlacz C."/>
            <person name="Aldeia C."/>
            <person name="Eddoubaji Y."/>
            <person name="Campos-Madueno E.I."/>
            <person name="Endimiani A."/>
        </authorList>
    </citation>
    <scope>NUCLEOTIDE SEQUENCE [LARGE SCALE GENOMIC DNA]</scope>
    <source>
        <strain evidence="16 17">Pcan-CK-23</strain>
    </source>
</reference>
<evidence type="ECO:0000256" key="7">
    <source>
        <dbReference type="ARBA" id="ARBA00022614"/>
    </source>
</evidence>
<dbReference type="EC" id="2.3.2.27" evidence="5"/>
<keyword evidence="17" id="KW-1185">Reference proteome</keyword>
<dbReference type="InterPro" id="IPR029487">
    <property type="entry name" value="NEL_dom"/>
</dbReference>
<comment type="similarity">
    <text evidence="4 14">Belongs to the LRR-containing bacterial E3 ligase family.</text>
</comment>
<dbReference type="InterPro" id="IPR046673">
    <property type="entry name" value="ToxA_N"/>
</dbReference>
<keyword evidence="13 14" id="KW-1035">Host cytoplasm</keyword>
<keyword evidence="8 14" id="KW-0808">Transferase</keyword>
<keyword evidence="11 14" id="KW-0832">Ubl conjugation</keyword>
<evidence type="ECO:0000256" key="8">
    <source>
        <dbReference type="ARBA" id="ARBA00022679"/>
    </source>
</evidence>
<organism evidence="16 17">
    <name type="scientific">Pseudomonas canadensis</name>
    <dbReference type="NCBI Taxonomy" id="915099"/>
    <lineage>
        <taxon>Bacteria</taxon>
        <taxon>Pseudomonadati</taxon>
        <taxon>Pseudomonadota</taxon>
        <taxon>Gammaproteobacteria</taxon>
        <taxon>Pseudomonadales</taxon>
        <taxon>Pseudomonadaceae</taxon>
        <taxon>Pseudomonas</taxon>
    </lineage>
</organism>
<comment type="subcellular location">
    <subcellularLocation>
        <location evidence="2">Host cytoplasm</location>
    </subcellularLocation>
    <subcellularLocation>
        <location evidence="3">Secreted</location>
    </subcellularLocation>
</comment>
<dbReference type="InterPro" id="IPR051071">
    <property type="entry name" value="LRR-bact_E3_ubiq_ligases"/>
</dbReference>
<gene>
    <name evidence="16" type="ORF">SPL95_21555</name>
</gene>